<reference evidence="1 2" key="1">
    <citation type="submission" date="2016-03" db="EMBL/GenBank/DDBJ databases">
        <title>Cyphomyrmex costatus WGS genome.</title>
        <authorList>
            <person name="Nygaard S."/>
            <person name="Hu H."/>
            <person name="Boomsma J."/>
            <person name="Zhang G."/>
        </authorList>
    </citation>
    <scope>NUCLEOTIDE SEQUENCE [LARGE SCALE GENOMIC DNA]</scope>
    <source>
        <strain evidence="1">MS0001</strain>
        <tissue evidence="1">Whole body</tissue>
    </source>
</reference>
<dbReference type="PANTHER" id="PTHR31094:SF2">
    <property type="entry name" value="RIKEN CDNA 2310061I04 GENE"/>
    <property type="match status" value="1"/>
</dbReference>
<dbReference type="PANTHER" id="PTHR31094">
    <property type="entry name" value="RIKEN CDNA 2310061I04 GENE"/>
    <property type="match status" value="1"/>
</dbReference>
<organism evidence="1 2">
    <name type="scientific">Cyphomyrmex costatus</name>
    <dbReference type="NCBI Taxonomy" id="456900"/>
    <lineage>
        <taxon>Eukaryota</taxon>
        <taxon>Metazoa</taxon>
        <taxon>Ecdysozoa</taxon>
        <taxon>Arthropoda</taxon>
        <taxon>Hexapoda</taxon>
        <taxon>Insecta</taxon>
        <taxon>Pterygota</taxon>
        <taxon>Neoptera</taxon>
        <taxon>Endopterygota</taxon>
        <taxon>Hymenoptera</taxon>
        <taxon>Apocrita</taxon>
        <taxon>Aculeata</taxon>
        <taxon>Formicoidea</taxon>
        <taxon>Formicidae</taxon>
        <taxon>Myrmicinae</taxon>
        <taxon>Cyphomyrmex</taxon>
    </lineage>
</organism>
<protein>
    <submittedName>
        <fullName evidence="1">Uncharacterized protein</fullName>
    </submittedName>
</protein>
<sequence length="399" mass="45589">MSLCFRTLPGRLSSLVSGGGGRKTPSKLDRNQLQKNIESSAFLKQFLGTQRTLSVRANTTGKSIPFAGCTLPSNLSLAHFDIHNQWNEKLVKRYSDDESKNTMMYWVQSPHRLHDSQRLSTAFSQGRNHIVPVGITPNNVKTFPVQNVIRNNKDNSFLCNNKMISLKSLHSNQKTNIDKNIVFISDDTSILKMSSQQSPQETDGKPSQEQLQSVVDCLNQDLPQLFVKPLNFSIYSDDIVFINNIRGVTTRGLNNYVKQLMLVRLVGHIKFAFVKLDIIKITMHPETDTIQVRWRIRGVTGWKVFTMFWKYKIWKMQDAISTNQDVAYENNVHGNYFRWYDGFSTFHVNANGKIYKHIADKMMPDQDTVVKKEDLRIAPKLALFTGLASIFGSNEESMD</sequence>
<proteinExistence type="predicted"/>
<dbReference type="Pfam" id="PF10184">
    <property type="entry name" value="DUF2358"/>
    <property type="match status" value="1"/>
</dbReference>
<dbReference type="Proteomes" id="UP000078542">
    <property type="component" value="Unassembled WGS sequence"/>
</dbReference>
<dbReference type="STRING" id="456900.A0A195CIY0"/>
<evidence type="ECO:0000313" key="1">
    <source>
        <dbReference type="EMBL" id="KYN00392.1"/>
    </source>
</evidence>
<dbReference type="EMBL" id="KQ977721">
    <property type="protein sequence ID" value="KYN00392.1"/>
    <property type="molecule type" value="Genomic_DNA"/>
</dbReference>
<accession>A0A195CIY0</accession>
<keyword evidence="2" id="KW-1185">Reference proteome</keyword>
<gene>
    <name evidence="1" type="ORF">ALC62_08884</name>
</gene>
<evidence type="ECO:0000313" key="2">
    <source>
        <dbReference type="Proteomes" id="UP000078542"/>
    </source>
</evidence>
<name>A0A195CIY0_9HYME</name>
<dbReference type="AlphaFoldDB" id="A0A195CIY0"/>
<dbReference type="InterPro" id="IPR018790">
    <property type="entry name" value="DUF2358"/>
</dbReference>